<dbReference type="InterPro" id="IPR003661">
    <property type="entry name" value="HisK_dim/P_dom"/>
</dbReference>
<comment type="catalytic activity">
    <reaction evidence="1">
        <text>ATP + protein L-histidine = ADP + protein N-phospho-L-histidine.</text>
        <dbReference type="EC" id="2.7.13.3"/>
    </reaction>
</comment>
<evidence type="ECO:0000313" key="9">
    <source>
        <dbReference type="EMBL" id="MDA0178172.1"/>
    </source>
</evidence>
<dbReference type="SMART" id="SM00388">
    <property type="entry name" value="HisKA"/>
    <property type="match status" value="1"/>
</dbReference>
<feature type="modified residue" description="4-aspartylphosphate" evidence="6">
    <location>
        <position position="438"/>
    </location>
</feature>
<dbReference type="Pfam" id="PF00072">
    <property type="entry name" value="Response_reg"/>
    <property type="match status" value="1"/>
</dbReference>
<dbReference type="InterPro" id="IPR036097">
    <property type="entry name" value="HisK_dim/P_sf"/>
</dbReference>
<dbReference type="InterPro" id="IPR001789">
    <property type="entry name" value="Sig_transdc_resp-reg_receiver"/>
</dbReference>
<dbReference type="InterPro" id="IPR011006">
    <property type="entry name" value="CheY-like_superfamily"/>
</dbReference>
<dbReference type="PRINTS" id="PR00344">
    <property type="entry name" value="BCTRLSENSOR"/>
</dbReference>
<evidence type="ECO:0000256" key="6">
    <source>
        <dbReference type="PROSITE-ProRule" id="PRU00169"/>
    </source>
</evidence>
<dbReference type="SMART" id="SM00387">
    <property type="entry name" value="HATPase_c"/>
    <property type="match status" value="1"/>
</dbReference>
<dbReference type="Proteomes" id="UP001149142">
    <property type="component" value="Unassembled WGS sequence"/>
</dbReference>
<gene>
    <name evidence="9" type="ORF">OOZ35_11765</name>
</gene>
<dbReference type="InterPro" id="IPR036890">
    <property type="entry name" value="HATPase_C_sf"/>
</dbReference>
<evidence type="ECO:0000256" key="4">
    <source>
        <dbReference type="ARBA" id="ARBA00022679"/>
    </source>
</evidence>
<dbReference type="Gene3D" id="1.10.287.130">
    <property type="match status" value="1"/>
</dbReference>
<comment type="caution">
    <text evidence="9">The sequence shown here is derived from an EMBL/GenBank/DDBJ whole genome shotgun (WGS) entry which is preliminary data.</text>
</comment>
<reference evidence="9" key="1">
    <citation type="submission" date="2022-11" db="EMBL/GenBank/DDBJ databases">
        <title>Refractory cell wall polysaccharides provide important carbon source for microbial heterotrophs in the hadal ocean.</title>
        <authorList>
            <person name="Zhu X."/>
        </authorList>
    </citation>
    <scope>NUCLEOTIDE SEQUENCE</scope>
    <source>
        <strain evidence="9">MTRN7</strain>
    </source>
</reference>
<keyword evidence="5" id="KW-0418">Kinase</keyword>
<dbReference type="EMBL" id="JAPFGC010000002">
    <property type="protein sequence ID" value="MDA0178172.1"/>
    <property type="molecule type" value="Genomic_DNA"/>
</dbReference>
<dbReference type="Pfam" id="PF00512">
    <property type="entry name" value="HisKA"/>
    <property type="match status" value="1"/>
</dbReference>
<keyword evidence="9" id="KW-0547">Nucleotide-binding</keyword>
<accession>A0ABT4S289</accession>
<dbReference type="Gene3D" id="3.30.565.10">
    <property type="entry name" value="Histidine kinase-like ATPase, C-terminal domain"/>
    <property type="match status" value="1"/>
</dbReference>
<keyword evidence="4" id="KW-0808">Transferase</keyword>
<keyword evidence="9" id="KW-0067">ATP-binding</keyword>
<dbReference type="SUPFAM" id="SSF52172">
    <property type="entry name" value="CheY-like"/>
    <property type="match status" value="1"/>
</dbReference>
<dbReference type="PROSITE" id="PS50110">
    <property type="entry name" value="RESPONSE_REGULATORY"/>
    <property type="match status" value="1"/>
</dbReference>
<dbReference type="SMART" id="SM00448">
    <property type="entry name" value="REC"/>
    <property type="match status" value="1"/>
</dbReference>
<protein>
    <recommendedName>
        <fullName evidence="2">histidine kinase</fullName>
        <ecNumber evidence="2">2.7.13.3</ecNumber>
    </recommendedName>
</protein>
<feature type="domain" description="Response regulatory" evidence="8">
    <location>
        <begin position="386"/>
        <end position="507"/>
    </location>
</feature>
<feature type="domain" description="Histidine kinase" evidence="7">
    <location>
        <begin position="143"/>
        <end position="362"/>
    </location>
</feature>
<evidence type="ECO:0000313" key="10">
    <source>
        <dbReference type="Proteomes" id="UP001149142"/>
    </source>
</evidence>
<dbReference type="InterPro" id="IPR004358">
    <property type="entry name" value="Sig_transdc_His_kin-like_C"/>
</dbReference>
<dbReference type="Pfam" id="PF02518">
    <property type="entry name" value="HATPase_c"/>
    <property type="match status" value="1"/>
</dbReference>
<dbReference type="PROSITE" id="PS50109">
    <property type="entry name" value="HIS_KIN"/>
    <property type="match status" value="1"/>
</dbReference>
<dbReference type="SUPFAM" id="SSF47384">
    <property type="entry name" value="Homodimeric domain of signal transducing histidine kinase"/>
    <property type="match status" value="1"/>
</dbReference>
<evidence type="ECO:0000256" key="2">
    <source>
        <dbReference type="ARBA" id="ARBA00012438"/>
    </source>
</evidence>
<dbReference type="SUPFAM" id="SSF55874">
    <property type="entry name" value="ATPase domain of HSP90 chaperone/DNA topoisomerase II/histidine kinase"/>
    <property type="match status" value="1"/>
</dbReference>
<dbReference type="Gene3D" id="3.40.50.2300">
    <property type="match status" value="1"/>
</dbReference>
<dbReference type="PANTHER" id="PTHR43047">
    <property type="entry name" value="TWO-COMPONENT HISTIDINE PROTEIN KINASE"/>
    <property type="match status" value="1"/>
</dbReference>
<dbReference type="CDD" id="cd16922">
    <property type="entry name" value="HATPase_EvgS-ArcB-TorS-like"/>
    <property type="match status" value="1"/>
</dbReference>
<organism evidence="9 10">
    <name type="scientific">Mesoflavibacter profundi</name>
    <dbReference type="NCBI Taxonomy" id="2708110"/>
    <lineage>
        <taxon>Bacteria</taxon>
        <taxon>Pseudomonadati</taxon>
        <taxon>Bacteroidota</taxon>
        <taxon>Flavobacteriia</taxon>
        <taxon>Flavobacteriales</taxon>
        <taxon>Flavobacteriaceae</taxon>
        <taxon>Mesoflavibacter</taxon>
    </lineage>
</organism>
<dbReference type="CDD" id="cd00082">
    <property type="entry name" value="HisKA"/>
    <property type="match status" value="1"/>
</dbReference>
<proteinExistence type="predicted"/>
<evidence type="ECO:0000256" key="5">
    <source>
        <dbReference type="ARBA" id="ARBA00022777"/>
    </source>
</evidence>
<dbReference type="CDD" id="cd17546">
    <property type="entry name" value="REC_hyHK_CKI1_RcsC-like"/>
    <property type="match status" value="1"/>
</dbReference>
<dbReference type="GO" id="GO:0005524">
    <property type="term" value="F:ATP binding"/>
    <property type="evidence" value="ECO:0007669"/>
    <property type="project" value="UniProtKB-KW"/>
</dbReference>
<evidence type="ECO:0000259" key="8">
    <source>
        <dbReference type="PROSITE" id="PS50110"/>
    </source>
</evidence>
<dbReference type="InterPro" id="IPR005467">
    <property type="entry name" value="His_kinase_dom"/>
</dbReference>
<dbReference type="RefSeq" id="WP_270005678.1">
    <property type="nucleotide sequence ID" value="NZ_JAPFGC010000002.1"/>
</dbReference>
<evidence type="ECO:0000256" key="1">
    <source>
        <dbReference type="ARBA" id="ARBA00000085"/>
    </source>
</evidence>
<keyword evidence="10" id="KW-1185">Reference proteome</keyword>
<name>A0ABT4S289_9FLAO</name>
<evidence type="ECO:0000256" key="3">
    <source>
        <dbReference type="ARBA" id="ARBA00022553"/>
    </source>
</evidence>
<keyword evidence="3 6" id="KW-0597">Phosphoprotein</keyword>
<sequence>MLKEYKQKYAQSVNQYLIVDFEGVIKESDNVIFDNVIEKNISEIHPFFESLTSVFKEKDQDLVFSCIHLQDQNNNTIITDIVVKTFDGKQLPLVVILDLTLHYNNYQTTAQVRNESVINSQILELKNEYLLEKEAFKNTFIANFNHELRDPITGILTFSEILKKTGLTDEQTNYLKVMDSSTNYLKQLIEDILDISKIESGKAEIILEPFNLHDLLEEVAHIYKVNSHQKGLEFVTNFNKNLPKIVGGDKMKLRQVLSNLLSNAIKFTEVGTITFSASLNQTRARKANIHFEISDTGIGIPEEDQDAIFESFKQLNHSHNYTGSGLGLAISKHYVELSGSKISVESTVGKGSTFSTNLNFRIDPSYKLEKSKQTDSTPINKDKKYNILLVDDSEITQLSVLKILASKGNFFLDIATKAEDVIPKITDYDNQVDLILMDIKLPDGQGDQLAKKIRQLPEREHKKIPIIALTARVFKDDLKKYKKAGINDVIKKPFDEETLLTQIQENVK</sequence>
<dbReference type="EC" id="2.7.13.3" evidence="2"/>
<evidence type="ECO:0000259" key="7">
    <source>
        <dbReference type="PROSITE" id="PS50109"/>
    </source>
</evidence>
<dbReference type="PANTHER" id="PTHR43047:SF72">
    <property type="entry name" value="OSMOSENSING HISTIDINE PROTEIN KINASE SLN1"/>
    <property type="match status" value="1"/>
</dbReference>
<dbReference type="InterPro" id="IPR003594">
    <property type="entry name" value="HATPase_dom"/>
</dbReference>